<protein>
    <submittedName>
        <fullName evidence="3">ImmA/IrrE family metallo-endopeptidase</fullName>
    </submittedName>
</protein>
<comment type="caution">
    <text evidence="3">The sequence shown here is derived from an EMBL/GenBank/DDBJ whole genome shotgun (WGS) entry which is preliminary data.</text>
</comment>
<dbReference type="EMBL" id="JAKGCU010000032">
    <property type="protein sequence ID" value="MCF3941107.1"/>
    <property type="molecule type" value="Genomic_DNA"/>
</dbReference>
<name>A0ABS9DR80_9ACTN</name>
<gene>
    <name evidence="3" type="ORF">L1892_22310</name>
</gene>
<feature type="domain" description="IrrE N-terminal-like" evidence="2">
    <location>
        <begin position="55"/>
        <end position="151"/>
    </location>
</feature>
<dbReference type="InterPro" id="IPR052345">
    <property type="entry name" value="Rad_response_metalloprotease"/>
</dbReference>
<evidence type="ECO:0000313" key="3">
    <source>
        <dbReference type="EMBL" id="MCF3941107.1"/>
    </source>
</evidence>
<reference evidence="3" key="1">
    <citation type="submission" date="2022-01" db="EMBL/GenBank/DDBJ databases">
        <title>Gordonia xiamenensis sp. nov., isolated from surface seawater in Xiamen.</title>
        <authorList>
            <person name="He Y.F."/>
        </authorList>
    </citation>
    <scope>NUCLEOTIDE SEQUENCE</scope>
    <source>
        <strain evidence="3">GW1C4-4</strain>
    </source>
</reference>
<organism evidence="3 4">
    <name type="scientific">Gordonia tangerina</name>
    <dbReference type="NCBI Taxonomy" id="2911060"/>
    <lineage>
        <taxon>Bacteria</taxon>
        <taxon>Bacillati</taxon>
        <taxon>Actinomycetota</taxon>
        <taxon>Actinomycetes</taxon>
        <taxon>Mycobacteriales</taxon>
        <taxon>Gordoniaceae</taxon>
        <taxon>Gordonia</taxon>
    </lineage>
</organism>
<keyword evidence="4" id="KW-1185">Reference proteome</keyword>
<evidence type="ECO:0000259" key="2">
    <source>
        <dbReference type="Pfam" id="PF06114"/>
    </source>
</evidence>
<dbReference type="PANTHER" id="PTHR43236:SF1">
    <property type="entry name" value="BLL7220 PROTEIN"/>
    <property type="match status" value="1"/>
</dbReference>
<dbReference type="PANTHER" id="PTHR43236">
    <property type="entry name" value="ANTITOXIN HIGA1"/>
    <property type="match status" value="1"/>
</dbReference>
<dbReference type="Pfam" id="PF06114">
    <property type="entry name" value="Peptidase_M78"/>
    <property type="match status" value="1"/>
</dbReference>
<dbReference type="Gene3D" id="1.10.10.2910">
    <property type="match status" value="1"/>
</dbReference>
<dbReference type="Proteomes" id="UP001108089">
    <property type="component" value="Unassembled WGS sequence"/>
</dbReference>
<dbReference type="InterPro" id="IPR010359">
    <property type="entry name" value="IrrE_HExxH"/>
</dbReference>
<feature type="region of interest" description="Disordered" evidence="1">
    <location>
        <begin position="246"/>
        <end position="271"/>
    </location>
</feature>
<sequence>MSIEARARSAATAFRADHHLGTQPLGDVITVIEQTTGLDVAVLDVGPDEHGLTMRDPDRHVVMIAVAKTRAPMRQRSTLAHELAHVVFEDWTTTESESPSSSMEQRARAFARHLLLPIESIADTIDNGSTARLADLSRVVQLFGVSPAIAAIVMGDAGVIDTDTVDRWKVLTTPQVAARFGWLDHYETLQAQSDRPRAPQKLVSRLIAGYIDNVVSAQTIATVLGQPVAAVIADLEQQGIAPKPLTVEWGDADDLPAVDPIDWDRDEDSKQ</sequence>
<proteinExistence type="predicted"/>
<dbReference type="RefSeq" id="WP_235725972.1">
    <property type="nucleotide sequence ID" value="NZ_JAKGCU010000032.1"/>
</dbReference>
<evidence type="ECO:0000313" key="4">
    <source>
        <dbReference type="Proteomes" id="UP001108089"/>
    </source>
</evidence>
<evidence type="ECO:0000256" key="1">
    <source>
        <dbReference type="SAM" id="MobiDB-lite"/>
    </source>
</evidence>
<accession>A0ABS9DR80</accession>